<protein>
    <submittedName>
        <fullName evidence="1">Patatin-like phospholipase family protein</fullName>
    </submittedName>
</protein>
<evidence type="ECO:0000313" key="1">
    <source>
        <dbReference type="EMBL" id="MCV2885164.1"/>
    </source>
</evidence>
<gene>
    <name evidence="1" type="ORF">OE749_10720</name>
</gene>
<dbReference type="Proteomes" id="UP001652504">
    <property type="component" value="Unassembled WGS sequence"/>
</dbReference>
<organism evidence="1 2">
    <name type="scientific">Fluctibacter corallii</name>
    <dbReference type="NCBI Taxonomy" id="2984329"/>
    <lineage>
        <taxon>Bacteria</taxon>
        <taxon>Pseudomonadati</taxon>
        <taxon>Pseudomonadota</taxon>
        <taxon>Gammaproteobacteria</taxon>
        <taxon>Alteromonadales</taxon>
        <taxon>Alteromonadaceae</taxon>
        <taxon>Fluctibacter</taxon>
    </lineage>
</organism>
<proteinExistence type="predicted"/>
<dbReference type="SUPFAM" id="SSF52151">
    <property type="entry name" value="FabD/lysophospholipase-like"/>
    <property type="match status" value="1"/>
</dbReference>
<reference evidence="1 2" key="1">
    <citation type="submission" date="2022-10" db="EMBL/GenBank/DDBJ databases">
        <title>Aestuariibacter sp. AA17 isolated from Montipora capitata coral fragment.</title>
        <authorList>
            <person name="Emsley S.A."/>
            <person name="Pfannmuller K.M."/>
            <person name="Loughran R.M."/>
            <person name="Shlafstein M."/>
            <person name="Papke E."/>
            <person name="Saw J.H."/>
            <person name="Ushijima B."/>
            <person name="Videau P."/>
        </authorList>
    </citation>
    <scope>NUCLEOTIDE SEQUENCE [LARGE SCALE GENOMIC DNA]</scope>
    <source>
        <strain evidence="1 2">AA17</strain>
    </source>
</reference>
<keyword evidence="2" id="KW-1185">Reference proteome</keyword>
<dbReference type="InterPro" id="IPR016035">
    <property type="entry name" value="Acyl_Trfase/lysoPLipase"/>
</dbReference>
<name>A0ABT3A906_9ALTE</name>
<accession>A0ABT3A906</accession>
<comment type="caution">
    <text evidence="1">The sequence shown here is derived from an EMBL/GenBank/DDBJ whole genome shotgun (WGS) entry which is preliminary data.</text>
</comment>
<evidence type="ECO:0000313" key="2">
    <source>
        <dbReference type="Proteomes" id="UP001652504"/>
    </source>
</evidence>
<dbReference type="RefSeq" id="WP_263712455.1">
    <property type="nucleotide sequence ID" value="NZ_JAOWKX010000005.1"/>
</dbReference>
<dbReference type="EMBL" id="JAOWKX010000005">
    <property type="protein sequence ID" value="MCV2885164.1"/>
    <property type="molecule type" value="Genomic_DNA"/>
</dbReference>
<sequence length="358" mass="40586">MALINIFAGNKAFKHIKREGFHADMFRFMLGASGGPKWFVLAGLDRYIFPEFFANRSTPLDIVGSSAGAFRFACFSQHDPLGAINRLADRYSHTVYSDKPTAREITQKGMALLDYVLQEEGVSEIVNNPNIHAHFVVARCRGLTQFELRPLQLAGLAASAGANLVKRRWLQRFYQRYVFSNRLSTLKINDPEGMPTHKIELTNQNLKSALMASGSIPVVIEGIRDIPGAPPGMYRDGGIIDYHFDLKFTTESDDDTSLVLYPHFYANPAPGWFDKSIKSRKPHASSYENVVMVVPSPEFVRMLPYHKIPDRKDFEQMPAPERIAYWQKVLHETDRLGEAFKYAVETQQVVDEIQPLPF</sequence>